<dbReference type="RefSeq" id="WP_342629423.1">
    <property type="nucleotide sequence ID" value="NZ_CP152276.1"/>
</dbReference>
<dbReference type="InterPro" id="IPR012737">
    <property type="entry name" value="DhaK_L_YcgS"/>
</dbReference>
<reference evidence="4 5" key="1">
    <citation type="submission" date="2024-04" db="EMBL/GenBank/DDBJ databases">
        <title>Complete genome sequence of Nguyenibacter vanlangesis HBCM-1154, a strain capable of nitrogen fixation, IAA production, and phosphorus solubilization isolated from sugarcane soil.</title>
        <authorList>
            <person name="MY HANH P."/>
        </authorList>
    </citation>
    <scope>NUCLEOTIDE SEQUENCE [LARGE SCALE GENOMIC DNA]</scope>
    <source>
        <strain evidence="4 5">HBCM 1154</strain>
    </source>
</reference>
<dbReference type="SUPFAM" id="SSF101473">
    <property type="entry name" value="DhaL-like"/>
    <property type="match status" value="1"/>
</dbReference>
<evidence type="ECO:0000259" key="3">
    <source>
        <dbReference type="PROSITE" id="PS51480"/>
    </source>
</evidence>
<dbReference type="PROSITE" id="PS51480">
    <property type="entry name" value="DHAL"/>
    <property type="match status" value="1"/>
</dbReference>
<proteinExistence type="predicted"/>
<dbReference type="NCBIfam" id="TIGR02365">
    <property type="entry name" value="dha_L_ycgS"/>
    <property type="match status" value="1"/>
</dbReference>
<dbReference type="InterPro" id="IPR050861">
    <property type="entry name" value="Dihydroxyacetone_Kinase"/>
</dbReference>
<dbReference type="Gene3D" id="1.25.40.340">
    <property type="match status" value="1"/>
</dbReference>
<evidence type="ECO:0000313" key="4">
    <source>
        <dbReference type="EMBL" id="XAE44111.1"/>
    </source>
</evidence>
<keyword evidence="5" id="KW-1185">Reference proteome</keyword>
<dbReference type="Pfam" id="PF02734">
    <property type="entry name" value="Dak2"/>
    <property type="match status" value="1"/>
</dbReference>
<evidence type="ECO:0000256" key="2">
    <source>
        <dbReference type="ARBA" id="ARBA00022777"/>
    </source>
</evidence>
<protein>
    <submittedName>
        <fullName evidence="4">Dihydroxyacetone kinase subunit DhaL</fullName>
        <ecNumber evidence="4">2.7.1.121</ecNumber>
    </submittedName>
</protein>
<dbReference type="SMART" id="SM01120">
    <property type="entry name" value="Dak2"/>
    <property type="match status" value="1"/>
</dbReference>
<evidence type="ECO:0000313" key="5">
    <source>
        <dbReference type="Proteomes" id="UP001449795"/>
    </source>
</evidence>
<accession>A0ABZ3D9J6</accession>
<dbReference type="InterPro" id="IPR036117">
    <property type="entry name" value="DhaL_dom_sf"/>
</dbReference>
<sequence>MQAQQADDVAFLCDWLRRAAQAIEERRDVLSALDAAIGDGDHGANMARGFRAVAEKLRDPPADAASLFRLVGMTLIGSVGGASGPLYGTLFLDMGKAARGVPVLDAAAWHALLSAGVAGVAARGKAAAGDKTMLDALIPAAAALSGTDSVRKALARAADAARKGADATIPMVARKGRASYLGERSAGHMDPGAASSALLLSMLAETAA</sequence>
<dbReference type="EMBL" id="CP152276">
    <property type="protein sequence ID" value="XAE44111.1"/>
    <property type="molecule type" value="Genomic_DNA"/>
</dbReference>
<dbReference type="Proteomes" id="UP001449795">
    <property type="component" value="Chromosome"/>
</dbReference>
<keyword evidence="2 4" id="KW-0418">Kinase</keyword>
<dbReference type="GO" id="GO:0047324">
    <property type="term" value="F:phosphoenolpyruvate-glycerone phosphotransferase activity"/>
    <property type="evidence" value="ECO:0007669"/>
    <property type="project" value="UniProtKB-EC"/>
</dbReference>
<name>A0ABZ3D9J6_9PROT</name>
<dbReference type="PANTHER" id="PTHR28629:SF4">
    <property type="entry name" value="TRIOKINASE_FMN CYCLASE"/>
    <property type="match status" value="1"/>
</dbReference>
<dbReference type="EC" id="2.7.1.121" evidence="4"/>
<gene>
    <name evidence="4" type="primary">dhaL</name>
    <name evidence="4" type="ORF">AAC691_06665</name>
</gene>
<feature type="domain" description="DhaL" evidence="3">
    <location>
        <begin position="10"/>
        <end position="205"/>
    </location>
</feature>
<organism evidence="4 5">
    <name type="scientific">Nguyenibacter vanlangensis</name>
    <dbReference type="NCBI Taxonomy" id="1216886"/>
    <lineage>
        <taxon>Bacteria</taxon>
        <taxon>Pseudomonadati</taxon>
        <taxon>Pseudomonadota</taxon>
        <taxon>Alphaproteobacteria</taxon>
        <taxon>Acetobacterales</taxon>
        <taxon>Acetobacteraceae</taxon>
        <taxon>Nguyenibacter</taxon>
    </lineage>
</organism>
<dbReference type="PANTHER" id="PTHR28629">
    <property type="entry name" value="TRIOKINASE/FMN CYCLASE"/>
    <property type="match status" value="1"/>
</dbReference>
<dbReference type="InterPro" id="IPR004007">
    <property type="entry name" value="DhaL_dom"/>
</dbReference>
<keyword evidence="1 4" id="KW-0808">Transferase</keyword>
<evidence type="ECO:0000256" key="1">
    <source>
        <dbReference type="ARBA" id="ARBA00022679"/>
    </source>
</evidence>